<dbReference type="PROSITE" id="PS50206">
    <property type="entry name" value="RHODANESE_3"/>
    <property type="match status" value="1"/>
</dbReference>
<dbReference type="CDD" id="cd00158">
    <property type="entry name" value="RHOD"/>
    <property type="match status" value="1"/>
</dbReference>
<dbReference type="InterPro" id="IPR001763">
    <property type="entry name" value="Rhodanese-like_dom"/>
</dbReference>
<dbReference type="PANTHER" id="PTHR43031">
    <property type="entry name" value="FAD-DEPENDENT OXIDOREDUCTASE"/>
    <property type="match status" value="1"/>
</dbReference>
<dbReference type="Pfam" id="PF00581">
    <property type="entry name" value="Rhodanese"/>
    <property type="match status" value="1"/>
</dbReference>
<evidence type="ECO:0000313" key="2">
    <source>
        <dbReference type="EMBL" id="OGE76489.1"/>
    </source>
</evidence>
<gene>
    <name evidence="2" type="ORF">A3K06_03290</name>
</gene>
<evidence type="ECO:0000259" key="1">
    <source>
        <dbReference type="PROSITE" id="PS50206"/>
    </source>
</evidence>
<dbReference type="Proteomes" id="UP000176547">
    <property type="component" value="Unassembled WGS sequence"/>
</dbReference>
<dbReference type="Gene3D" id="3.40.250.10">
    <property type="entry name" value="Rhodanese-like domain"/>
    <property type="match status" value="1"/>
</dbReference>
<sequence>MNEPGFITTDDLKKKIDNKEDFALVEVLGPKTFEEFHIPGATNVPVDDTFEAEIQKAVPDKSKLTVIYCRDIECHASAKAVRRMGLLGYTNLLEYHNGKEGWKAKGLPVETGPSKVSG</sequence>
<organism evidence="2 3">
    <name type="scientific">Candidatus Doudnabacteria bacterium RIFCSPHIGHO2_01_52_17</name>
    <dbReference type="NCBI Taxonomy" id="1817820"/>
    <lineage>
        <taxon>Bacteria</taxon>
        <taxon>Candidatus Doudnaibacteriota</taxon>
    </lineage>
</organism>
<dbReference type="EMBL" id="MFEG01000006">
    <property type="protein sequence ID" value="OGE76489.1"/>
    <property type="molecule type" value="Genomic_DNA"/>
</dbReference>
<dbReference type="InterPro" id="IPR001307">
    <property type="entry name" value="Thiosulphate_STrfase_CS"/>
</dbReference>
<dbReference type="SMART" id="SM00450">
    <property type="entry name" value="RHOD"/>
    <property type="match status" value="1"/>
</dbReference>
<dbReference type="PROSITE" id="PS00380">
    <property type="entry name" value="RHODANESE_1"/>
    <property type="match status" value="1"/>
</dbReference>
<proteinExistence type="predicted"/>
<dbReference type="GO" id="GO:0004792">
    <property type="term" value="F:thiosulfate-cyanide sulfurtransferase activity"/>
    <property type="evidence" value="ECO:0007669"/>
    <property type="project" value="InterPro"/>
</dbReference>
<protein>
    <recommendedName>
        <fullName evidence="1">Rhodanese domain-containing protein</fullName>
    </recommendedName>
</protein>
<dbReference type="SUPFAM" id="SSF52821">
    <property type="entry name" value="Rhodanese/Cell cycle control phosphatase"/>
    <property type="match status" value="1"/>
</dbReference>
<comment type="caution">
    <text evidence="2">The sequence shown here is derived from an EMBL/GenBank/DDBJ whole genome shotgun (WGS) entry which is preliminary data.</text>
</comment>
<accession>A0A1F5NFN9</accession>
<name>A0A1F5NFN9_9BACT</name>
<dbReference type="InterPro" id="IPR036873">
    <property type="entry name" value="Rhodanese-like_dom_sf"/>
</dbReference>
<dbReference type="AlphaFoldDB" id="A0A1F5NFN9"/>
<dbReference type="PANTHER" id="PTHR43031:SF16">
    <property type="entry name" value="OXIDOREDUCTASE"/>
    <property type="match status" value="1"/>
</dbReference>
<evidence type="ECO:0000313" key="3">
    <source>
        <dbReference type="Proteomes" id="UP000176547"/>
    </source>
</evidence>
<reference evidence="2 3" key="1">
    <citation type="journal article" date="2016" name="Nat. Commun.">
        <title>Thousands of microbial genomes shed light on interconnected biogeochemical processes in an aquifer system.</title>
        <authorList>
            <person name="Anantharaman K."/>
            <person name="Brown C.T."/>
            <person name="Hug L.A."/>
            <person name="Sharon I."/>
            <person name="Castelle C.J."/>
            <person name="Probst A.J."/>
            <person name="Thomas B.C."/>
            <person name="Singh A."/>
            <person name="Wilkins M.J."/>
            <person name="Karaoz U."/>
            <person name="Brodie E.L."/>
            <person name="Williams K.H."/>
            <person name="Hubbard S.S."/>
            <person name="Banfield J.F."/>
        </authorList>
    </citation>
    <scope>NUCLEOTIDE SEQUENCE [LARGE SCALE GENOMIC DNA]</scope>
</reference>
<feature type="domain" description="Rhodanese" evidence="1">
    <location>
        <begin position="18"/>
        <end position="111"/>
    </location>
</feature>
<dbReference type="InterPro" id="IPR050229">
    <property type="entry name" value="GlpE_sulfurtransferase"/>
</dbReference>